<protein>
    <submittedName>
        <fullName evidence="1">Uncharacterized protein</fullName>
    </submittedName>
</protein>
<name>A0AAV7C157_ENGPU</name>
<dbReference type="Proteomes" id="UP000824782">
    <property type="component" value="Unassembled WGS sequence"/>
</dbReference>
<proteinExistence type="predicted"/>
<keyword evidence="2" id="KW-1185">Reference proteome</keyword>
<gene>
    <name evidence="1" type="ORF">GDO81_010592</name>
</gene>
<sequence>MAPIILPPWQMLCCRLGRKSISRTGGSVQRST</sequence>
<evidence type="ECO:0000313" key="1">
    <source>
        <dbReference type="EMBL" id="KAG8578704.1"/>
    </source>
</evidence>
<comment type="caution">
    <text evidence="1">The sequence shown here is derived from an EMBL/GenBank/DDBJ whole genome shotgun (WGS) entry which is preliminary data.</text>
</comment>
<evidence type="ECO:0000313" key="2">
    <source>
        <dbReference type="Proteomes" id="UP000824782"/>
    </source>
</evidence>
<accession>A0AAV7C157</accession>
<dbReference type="EMBL" id="WNYA01000004">
    <property type="protein sequence ID" value="KAG8578704.1"/>
    <property type="molecule type" value="Genomic_DNA"/>
</dbReference>
<dbReference type="AlphaFoldDB" id="A0AAV7C157"/>
<reference evidence="1" key="1">
    <citation type="thesis" date="2020" institute="ProQuest LLC" country="789 East Eisenhower Parkway, Ann Arbor, MI, USA">
        <title>Comparative Genomics and Chromosome Evolution.</title>
        <authorList>
            <person name="Mudd A.B."/>
        </authorList>
    </citation>
    <scope>NUCLEOTIDE SEQUENCE</scope>
    <source>
        <strain evidence="1">237g6f4</strain>
        <tissue evidence="1">Blood</tissue>
    </source>
</reference>
<organism evidence="1 2">
    <name type="scientific">Engystomops pustulosus</name>
    <name type="common">Tungara frog</name>
    <name type="synonym">Physalaemus pustulosus</name>
    <dbReference type="NCBI Taxonomy" id="76066"/>
    <lineage>
        <taxon>Eukaryota</taxon>
        <taxon>Metazoa</taxon>
        <taxon>Chordata</taxon>
        <taxon>Craniata</taxon>
        <taxon>Vertebrata</taxon>
        <taxon>Euteleostomi</taxon>
        <taxon>Amphibia</taxon>
        <taxon>Batrachia</taxon>
        <taxon>Anura</taxon>
        <taxon>Neobatrachia</taxon>
        <taxon>Hyloidea</taxon>
        <taxon>Leptodactylidae</taxon>
        <taxon>Leiuperinae</taxon>
        <taxon>Engystomops</taxon>
    </lineage>
</organism>